<evidence type="ECO:0000313" key="4">
    <source>
        <dbReference type="Proteomes" id="UP000019024"/>
    </source>
</evidence>
<name>W0JKC2_9EURY</name>
<reference evidence="3 4" key="1">
    <citation type="submission" date="2014-01" db="EMBL/GenBank/DDBJ databases">
        <authorList>
            <consortium name="DOE Joint Genome Institute"/>
            <person name="Anderson I."/>
            <person name="Huntemann M."/>
            <person name="Han J."/>
            <person name="Chen A."/>
            <person name="Kyrpides N."/>
            <person name="Mavromatis K."/>
            <person name="Markowitz V."/>
            <person name="Palaniappan K."/>
            <person name="Ivanova N."/>
            <person name="Schaumberg A."/>
            <person name="Pati A."/>
            <person name="Liolios K."/>
            <person name="Nordberg H.P."/>
            <person name="Cantor M.N."/>
            <person name="Hua S.X."/>
            <person name="Woyke T."/>
        </authorList>
    </citation>
    <scope>NUCLEOTIDE SEQUENCE [LARGE SCALE GENOMIC DNA]</scope>
    <source>
        <strain evidence="3 4">XH-48</strain>
    </source>
</reference>
<feature type="compositionally biased region" description="Basic and acidic residues" evidence="1">
    <location>
        <begin position="17"/>
        <end position="32"/>
    </location>
</feature>
<protein>
    <submittedName>
        <fullName evidence="3">Uncharacterized protein</fullName>
    </submittedName>
</protein>
<dbReference type="GeneID" id="25144678"/>
<dbReference type="OrthoDB" id="324613at2157"/>
<keyword evidence="2" id="KW-1133">Transmembrane helix</keyword>
<dbReference type="AlphaFoldDB" id="W0JKC2"/>
<dbReference type="HOGENOM" id="CLU_110996_1_0_2"/>
<dbReference type="Proteomes" id="UP000019024">
    <property type="component" value="Chromosome"/>
</dbReference>
<gene>
    <name evidence="3" type="ORF">HALLA_09355</name>
</gene>
<evidence type="ECO:0000256" key="1">
    <source>
        <dbReference type="SAM" id="MobiDB-lite"/>
    </source>
</evidence>
<dbReference type="KEGG" id="hlr:HALLA_09355"/>
<organism evidence="3 4">
    <name type="scientific">Halostagnicola larsenii XH-48</name>
    <dbReference type="NCBI Taxonomy" id="797299"/>
    <lineage>
        <taxon>Archaea</taxon>
        <taxon>Methanobacteriati</taxon>
        <taxon>Methanobacteriota</taxon>
        <taxon>Stenosarchaea group</taxon>
        <taxon>Halobacteria</taxon>
        <taxon>Halobacteriales</taxon>
        <taxon>Natrialbaceae</taxon>
        <taxon>Halostagnicola</taxon>
    </lineage>
</organism>
<evidence type="ECO:0000256" key="2">
    <source>
        <dbReference type="SAM" id="Phobius"/>
    </source>
</evidence>
<keyword evidence="4" id="KW-1185">Reference proteome</keyword>
<dbReference type="EMBL" id="CP007055">
    <property type="protein sequence ID" value="AHF99048.1"/>
    <property type="molecule type" value="Genomic_DNA"/>
</dbReference>
<accession>W0JKC2</accession>
<keyword evidence="2" id="KW-0812">Transmembrane</keyword>
<dbReference type="Pfam" id="PF23959">
    <property type="entry name" value="DUF7288"/>
    <property type="match status" value="1"/>
</dbReference>
<dbReference type="STRING" id="797299.HALLA_09355"/>
<dbReference type="RefSeq" id="WP_049952247.1">
    <property type="nucleotide sequence ID" value="NZ_CP007055.1"/>
</dbReference>
<proteinExistence type="predicted"/>
<evidence type="ECO:0000313" key="3">
    <source>
        <dbReference type="EMBL" id="AHF99048.1"/>
    </source>
</evidence>
<sequence>MRGVRRYPPQSKARRAAHTDPSRDTGRRRTDRGQAYTLEGVVGAAIVLAAVLVVYQTGGFTAAIAESERRDEQYRLQQQTHDALVVAATAPASTGNLSAFVRAWNGSRFSSGELEAFVLGEVLAEQFGESPRNREYRISFSYEDENATIARETVYATTDENPGSNAVAASYTETVVEDANEPDPHPSLEAESGPIAAVVDVEVTVW</sequence>
<feature type="region of interest" description="Disordered" evidence="1">
    <location>
        <begin position="1"/>
        <end position="32"/>
    </location>
</feature>
<dbReference type="eggNOG" id="arCOG04652">
    <property type="taxonomic scope" value="Archaea"/>
</dbReference>
<dbReference type="InterPro" id="IPR055712">
    <property type="entry name" value="DUF7288"/>
</dbReference>
<feature type="transmembrane region" description="Helical" evidence="2">
    <location>
        <begin position="36"/>
        <end position="55"/>
    </location>
</feature>
<keyword evidence="2" id="KW-0472">Membrane</keyword>